<dbReference type="GO" id="GO:0000976">
    <property type="term" value="F:transcription cis-regulatory region binding"/>
    <property type="evidence" value="ECO:0007669"/>
    <property type="project" value="TreeGrafter"/>
</dbReference>
<gene>
    <name evidence="6" type="ORF">EPA93_36310</name>
</gene>
<dbReference type="EMBL" id="CP035758">
    <property type="protein sequence ID" value="QBD83692.1"/>
    <property type="molecule type" value="Genomic_DNA"/>
</dbReference>
<organism evidence="6 7">
    <name type="scientific">Ktedonosporobacter rubrisoli</name>
    <dbReference type="NCBI Taxonomy" id="2509675"/>
    <lineage>
        <taxon>Bacteria</taxon>
        <taxon>Bacillati</taxon>
        <taxon>Chloroflexota</taxon>
        <taxon>Ktedonobacteria</taxon>
        <taxon>Ktedonobacterales</taxon>
        <taxon>Ktedonosporobacteraceae</taxon>
        <taxon>Ktedonosporobacter</taxon>
    </lineage>
</organism>
<feature type="domain" description="HTH tetR-type" evidence="5">
    <location>
        <begin position="7"/>
        <end position="67"/>
    </location>
</feature>
<reference evidence="6 7" key="1">
    <citation type="submission" date="2019-01" db="EMBL/GenBank/DDBJ databases">
        <title>Ktedonosporobacter rubrisoli SCAWS-G2.</title>
        <authorList>
            <person name="Huang Y."/>
            <person name="Yan B."/>
        </authorList>
    </citation>
    <scope>NUCLEOTIDE SEQUENCE [LARGE SCALE GENOMIC DNA]</scope>
    <source>
        <strain evidence="6 7">SCAWS-G2</strain>
    </source>
</reference>
<dbReference type="PANTHER" id="PTHR30055">
    <property type="entry name" value="HTH-TYPE TRANSCRIPTIONAL REGULATOR RUTR"/>
    <property type="match status" value="1"/>
</dbReference>
<evidence type="ECO:0000259" key="5">
    <source>
        <dbReference type="PROSITE" id="PS50977"/>
    </source>
</evidence>
<keyword evidence="2 4" id="KW-0238">DNA-binding</keyword>
<dbReference type="GO" id="GO:0003700">
    <property type="term" value="F:DNA-binding transcription factor activity"/>
    <property type="evidence" value="ECO:0007669"/>
    <property type="project" value="TreeGrafter"/>
</dbReference>
<dbReference type="KEGG" id="kbs:EPA93_36310"/>
<feature type="DNA-binding region" description="H-T-H motif" evidence="4">
    <location>
        <begin position="30"/>
        <end position="49"/>
    </location>
</feature>
<dbReference type="OrthoDB" id="9780824at2"/>
<dbReference type="InterPro" id="IPR050109">
    <property type="entry name" value="HTH-type_TetR-like_transc_reg"/>
</dbReference>
<dbReference type="Gene3D" id="1.10.357.10">
    <property type="entry name" value="Tetracycline Repressor, domain 2"/>
    <property type="match status" value="1"/>
</dbReference>
<evidence type="ECO:0000313" key="7">
    <source>
        <dbReference type="Proteomes" id="UP000290365"/>
    </source>
</evidence>
<evidence type="ECO:0000256" key="2">
    <source>
        <dbReference type="ARBA" id="ARBA00023125"/>
    </source>
</evidence>
<keyword evidence="7" id="KW-1185">Reference proteome</keyword>
<dbReference type="Pfam" id="PF00440">
    <property type="entry name" value="TetR_N"/>
    <property type="match status" value="1"/>
</dbReference>
<dbReference type="InterPro" id="IPR009057">
    <property type="entry name" value="Homeodomain-like_sf"/>
</dbReference>
<name>A0A4P6K6N0_KTERU</name>
<dbReference type="PANTHER" id="PTHR30055:SF238">
    <property type="entry name" value="MYCOFACTOCIN BIOSYNTHESIS TRANSCRIPTIONAL REGULATOR MFTR-RELATED"/>
    <property type="match status" value="1"/>
</dbReference>
<dbReference type="Proteomes" id="UP000290365">
    <property type="component" value="Chromosome"/>
</dbReference>
<dbReference type="SUPFAM" id="SSF46689">
    <property type="entry name" value="Homeodomain-like"/>
    <property type="match status" value="1"/>
</dbReference>
<dbReference type="AlphaFoldDB" id="A0A4P6K6N0"/>
<dbReference type="PROSITE" id="PS50977">
    <property type="entry name" value="HTH_TETR_2"/>
    <property type="match status" value="1"/>
</dbReference>
<proteinExistence type="predicted"/>
<evidence type="ECO:0000313" key="6">
    <source>
        <dbReference type="EMBL" id="QBD83692.1"/>
    </source>
</evidence>
<evidence type="ECO:0000256" key="3">
    <source>
        <dbReference type="ARBA" id="ARBA00023163"/>
    </source>
</evidence>
<dbReference type="InterPro" id="IPR001647">
    <property type="entry name" value="HTH_TetR"/>
</dbReference>
<keyword evidence="1" id="KW-0805">Transcription regulation</keyword>
<protein>
    <submittedName>
        <fullName evidence="6">TetR/AcrR family transcriptional regulator</fullName>
    </submittedName>
</protein>
<evidence type="ECO:0000256" key="4">
    <source>
        <dbReference type="PROSITE-ProRule" id="PRU00335"/>
    </source>
</evidence>
<keyword evidence="3" id="KW-0804">Transcription</keyword>
<accession>A0A4P6K6N0</accession>
<sequence length="208" mass="23492">MSEQRRQRLRMEISREAARLFWLQGIEATTGEQIADAVGLSVRTIWRYFRNKESCAEPVLMYSVEWFLSVLRSWPLECSFEEHYATELTKLAKRYREPDEEADDLAASKMIVLANTEPALRTTWLMACDQVEREFAVIIARRLQRATDDVEVRMHAAAATAVVRVFSEALNAAYLSGTDLATIGDPREHLARAVRQATGGAIGDPVVS</sequence>
<evidence type="ECO:0000256" key="1">
    <source>
        <dbReference type="ARBA" id="ARBA00023015"/>
    </source>
</evidence>